<proteinExistence type="predicted"/>
<evidence type="ECO:0000256" key="1">
    <source>
        <dbReference type="SAM" id="Phobius"/>
    </source>
</evidence>
<evidence type="ECO:0000313" key="3">
    <source>
        <dbReference type="Proteomes" id="UP001589862"/>
    </source>
</evidence>
<protein>
    <submittedName>
        <fullName evidence="2">LPXTG cell wall anchor domain-containing protein</fullName>
    </submittedName>
</protein>
<dbReference type="NCBIfam" id="TIGR01167">
    <property type="entry name" value="LPXTG_anchor"/>
    <property type="match status" value="1"/>
</dbReference>
<accession>A0ABV6PC25</accession>
<sequence>MPRTGAQLLVPIGLAVILLMLGGGALWFRRRQAEL</sequence>
<gene>
    <name evidence="2" type="ORF">ACFFFR_07140</name>
</gene>
<dbReference type="Proteomes" id="UP001589862">
    <property type="component" value="Unassembled WGS sequence"/>
</dbReference>
<comment type="caution">
    <text evidence="2">The sequence shown here is derived from an EMBL/GenBank/DDBJ whole genome shotgun (WGS) entry which is preliminary data.</text>
</comment>
<keyword evidence="3" id="KW-1185">Reference proteome</keyword>
<keyword evidence="1" id="KW-0472">Membrane</keyword>
<keyword evidence="1" id="KW-0812">Transmembrane</keyword>
<dbReference type="EMBL" id="JBHLUB010000029">
    <property type="protein sequence ID" value="MFC0582156.1"/>
    <property type="molecule type" value="Genomic_DNA"/>
</dbReference>
<name>A0ABV6PC25_9MICC</name>
<dbReference type="RefSeq" id="WP_377459113.1">
    <property type="nucleotide sequence ID" value="NZ_JBHLUB010000029.1"/>
</dbReference>
<reference evidence="2 3" key="1">
    <citation type="submission" date="2024-09" db="EMBL/GenBank/DDBJ databases">
        <authorList>
            <person name="Sun Q."/>
            <person name="Mori K."/>
        </authorList>
    </citation>
    <scope>NUCLEOTIDE SEQUENCE [LARGE SCALE GENOMIC DNA]</scope>
    <source>
        <strain evidence="2 3">NCAIM B.02604</strain>
    </source>
</reference>
<evidence type="ECO:0000313" key="2">
    <source>
        <dbReference type="EMBL" id="MFC0582156.1"/>
    </source>
</evidence>
<feature type="transmembrane region" description="Helical" evidence="1">
    <location>
        <begin position="6"/>
        <end position="28"/>
    </location>
</feature>
<keyword evidence="1" id="KW-1133">Transmembrane helix</keyword>
<organism evidence="2 3">
    <name type="scientific">Micrococcoides hystricis</name>
    <dbReference type="NCBI Taxonomy" id="1572761"/>
    <lineage>
        <taxon>Bacteria</taxon>
        <taxon>Bacillati</taxon>
        <taxon>Actinomycetota</taxon>
        <taxon>Actinomycetes</taxon>
        <taxon>Micrococcales</taxon>
        <taxon>Micrococcaceae</taxon>
        <taxon>Micrococcoides</taxon>
    </lineage>
</organism>